<keyword evidence="2" id="KW-1185">Reference proteome</keyword>
<evidence type="ECO:0000313" key="2">
    <source>
        <dbReference type="Proteomes" id="UP000604046"/>
    </source>
</evidence>
<accession>A0A812HW25</accession>
<dbReference type="EMBL" id="CAJNDS010000114">
    <property type="protein sequence ID" value="CAE6962852.1"/>
    <property type="molecule type" value="Genomic_DNA"/>
</dbReference>
<dbReference type="Proteomes" id="UP000604046">
    <property type="component" value="Unassembled WGS sequence"/>
</dbReference>
<dbReference type="InterPro" id="IPR037813">
    <property type="entry name" value="TAF2"/>
</dbReference>
<dbReference type="GO" id="GO:0000976">
    <property type="term" value="F:transcription cis-regulatory region binding"/>
    <property type="evidence" value="ECO:0007669"/>
    <property type="project" value="TreeGrafter"/>
</dbReference>
<protein>
    <submittedName>
        <fullName evidence="1">TAF2 protein</fullName>
    </submittedName>
</protein>
<dbReference type="PANTHER" id="PTHR15137">
    <property type="entry name" value="TRANSCRIPTION INITIATION FACTOR TFIID"/>
    <property type="match status" value="1"/>
</dbReference>
<sequence length="1030" mass="111847">MLSKGRTVKPTMPLLASAKPARLISVEVAVQWAITGQWLRPDTSCNHFICLPIHPRDAGGLSDGIGGSSEVETSADMDFFLAGHMRGCPSWFPTCEFHEAEKRGGQMLCPFELEVIVCTGLRAVTSGRLVGTQPVESRDDVVCFKYVEPLPLAPHDVPLIVGPLAEEVYDKGRLLAPLGFEALLRLAAPGTAAALRGVEEALERALPLAACTSLFLPLPHLRPAAPPRLADAKSLGKVAASWDARPHGSSLPCFDIHGGVHLLDLSLLASSCPTLSTALLRPIQAYAFATAWFGISVRLDSEEHAWLFHGLCRLLSDSSLIKTWPSGLAEAEVAAKLREEGQLWHAQVEAGRDDQPLASGTRELPPYSPGILGQLLGPVRELKAYLVCHELCRKLEWDHFHKRLSAIWDTCGRFLTTPQFLGQLDADDANPGSMNHQLRDFASQWIYGLGCPVVRVGWFYNQVLHRLELSVSQLPLEPTPLPKPPPLSQMTKRVGKTGVGFGYEGHASAAAAVQTVSVDAQAAKKVPFKYWSGTLVLDIHAKDSDTPGRVEMELSGPEEVRANSLLPPKVDCPPLSRQEAELPSGLAFLVPGPQLMHWPLVRLEIAQPLDFWQGMLRNSAAPAAEADAAKAIGDMLEAGQLPSGAAMSTLLQALSIPLKDGGWHEITCVECALTLCRWALKLQKGSALRSSLFRPLHEFLGRKAAWQADTGMARVRMQVARCLQGRAFRTLELWRHCLPLELCYESPREDPLGIASIEIQRDVPQNSRTDVPGAVVKRLQLESALPSEGHRLAVAAVRIVLGLCARGQAAQRWDDFLDKVPSNKGPSPLREAYAKAWGVLGPAPSHLQAFADTPSSTSVRWNRAVRREACGAACQCGQAGTALDAVRQVLAGDVLDEGGECLQRAVWAAEAALLRTPPGNQLTASESDSRRAWHGLPKQLMEIEKIEDGKKPWPALVAAIQPTLALYRREMSHSSQKQARRRAPADGVFWKTPGLFADIEPSHPHHAAIAAFHMPPAKAARMGDRAAAPP</sequence>
<comment type="caution">
    <text evidence="1">The sequence shown here is derived from an EMBL/GenBank/DDBJ whole genome shotgun (WGS) entry which is preliminary data.</text>
</comment>
<organism evidence="1 2">
    <name type="scientific">Symbiodinium natans</name>
    <dbReference type="NCBI Taxonomy" id="878477"/>
    <lineage>
        <taxon>Eukaryota</taxon>
        <taxon>Sar</taxon>
        <taxon>Alveolata</taxon>
        <taxon>Dinophyceae</taxon>
        <taxon>Suessiales</taxon>
        <taxon>Symbiodiniaceae</taxon>
        <taxon>Symbiodinium</taxon>
    </lineage>
</organism>
<dbReference type="SUPFAM" id="SSF55486">
    <property type="entry name" value="Metalloproteases ('zincins'), catalytic domain"/>
    <property type="match status" value="1"/>
</dbReference>
<gene>
    <name evidence="1" type="primary">TAF2</name>
    <name evidence="1" type="ORF">SNAT2548_LOCUS2059</name>
</gene>
<dbReference type="PANTHER" id="PTHR15137:SF9">
    <property type="entry name" value="TRANSCRIPTION INITIATION FACTOR TFIID SUBUNIT 2"/>
    <property type="match status" value="1"/>
</dbReference>
<dbReference type="GO" id="GO:0016251">
    <property type="term" value="F:RNA polymerase II general transcription initiation factor activity"/>
    <property type="evidence" value="ECO:0007669"/>
    <property type="project" value="TreeGrafter"/>
</dbReference>
<name>A0A812HW25_9DINO</name>
<dbReference type="GO" id="GO:0003682">
    <property type="term" value="F:chromatin binding"/>
    <property type="evidence" value="ECO:0007669"/>
    <property type="project" value="TreeGrafter"/>
</dbReference>
<dbReference type="GO" id="GO:0005669">
    <property type="term" value="C:transcription factor TFIID complex"/>
    <property type="evidence" value="ECO:0007669"/>
    <property type="project" value="InterPro"/>
</dbReference>
<dbReference type="GO" id="GO:0006367">
    <property type="term" value="P:transcription initiation at RNA polymerase II promoter"/>
    <property type="evidence" value="ECO:0007669"/>
    <property type="project" value="TreeGrafter"/>
</dbReference>
<proteinExistence type="predicted"/>
<dbReference type="Gene3D" id="1.10.390.10">
    <property type="entry name" value="Neutral Protease Domain 2"/>
    <property type="match status" value="1"/>
</dbReference>
<evidence type="ECO:0000313" key="1">
    <source>
        <dbReference type="EMBL" id="CAE6962852.1"/>
    </source>
</evidence>
<dbReference type="OrthoDB" id="167398at2759"/>
<reference evidence="1" key="1">
    <citation type="submission" date="2021-02" db="EMBL/GenBank/DDBJ databases">
        <authorList>
            <person name="Dougan E. K."/>
            <person name="Rhodes N."/>
            <person name="Thang M."/>
            <person name="Chan C."/>
        </authorList>
    </citation>
    <scope>NUCLEOTIDE SEQUENCE</scope>
</reference>
<dbReference type="AlphaFoldDB" id="A0A812HW25"/>
<dbReference type="InterPro" id="IPR027268">
    <property type="entry name" value="Peptidase_M4/M1_CTD_sf"/>
</dbReference>